<protein>
    <submittedName>
        <fullName evidence="2">Uncharacterized protein</fullName>
    </submittedName>
</protein>
<dbReference type="AlphaFoldDB" id="A0A4V1IXZ1"/>
<feature type="chain" id="PRO_5020767676" evidence="1">
    <location>
        <begin position="24"/>
        <end position="265"/>
    </location>
</feature>
<evidence type="ECO:0000313" key="2">
    <source>
        <dbReference type="EMBL" id="RKP12739.1"/>
    </source>
</evidence>
<feature type="signal peptide" evidence="1">
    <location>
        <begin position="1"/>
        <end position="23"/>
    </location>
</feature>
<accession>A0A4V1IXZ1</accession>
<keyword evidence="1" id="KW-0732">Signal</keyword>
<dbReference type="Proteomes" id="UP000267251">
    <property type="component" value="Unassembled WGS sequence"/>
</dbReference>
<evidence type="ECO:0000313" key="3">
    <source>
        <dbReference type="Proteomes" id="UP000267251"/>
    </source>
</evidence>
<dbReference type="EMBL" id="KZ988221">
    <property type="protein sequence ID" value="RKP12739.1"/>
    <property type="molecule type" value="Genomic_DNA"/>
</dbReference>
<gene>
    <name evidence="2" type="ORF">BJ684DRAFT_16807</name>
</gene>
<sequence>MLFSLILLSSLSLHLFMDVKCSAYLPPHLKKNTDRIKAWAKCSRYVLFKLYPIRGFGRLFSSARYNKYHVLHWGHRDPRLKGLLKAFKEDPSLGFNAFGILLSGKWYPSPDKKSSPNKVSIKKYPKKGHVYFPDVAPEEVIRPIDAYLDDPGHWIFVMKKADGNLSYLFRDTNTLNQFVQAVAVRDKPIPEILIREVYKKPIQTIGALNKGWDESTFAERSISPEKNGSPAQRPQINLALFYLPGFALHYRKTKSLLATRQPAST</sequence>
<reference evidence="3" key="1">
    <citation type="journal article" date="2018" name="Nat. Microbiol.">
        <title>Leveraging single-cell genomics to expand the fungal tree of life.</title>
        <authorList>
            <person name="Ahrendt S.R."/>
            <person name="Quandt C.A."/>
            <person name="Ciobanu D."/>
            <person name="Clum A."/>
            <person name="Salamov A."/>
            <person name="Andreopoulos B."/>
            <person name="Cheng J.F."/>
            <person name="Woyke T."/>
            <person name="Pelin A."/>
            <person name="Henrissat B."/>
            <person name="Reynolds N.K."/>
            <person name="Benny G.L."/>
            <person name="Smith M.E."/>
            <person name="James T.Y."/>
            <person name="Grigoriev I.V."/>
        </authorList>
    </citation>
    <scope>NUCLEOTIDE SEQUENCE [LARGE SCALE GENOMIC DNA]</scope>
</reference>
<keyword evidence="3" id="KW-1185">Reference proteome</keyword>
<evidence type="ECO:0000256" key="1">
    <source>
        <dbReference type="SAM" id="SignalP"/>
    </source>
</evidence>
<name>A0A4V1IXZ1_9FUNG</name>
<proteinExistence type="predicted"/>
<organism evidence="2 3">
    <name type="scientific">Piptocephalis cylindrospora</name>
    <dbReference type="NCBI Taxonomy" id="1907219"/>
    <lineage>
        <taxon>Eukaryota</taxon>
        <taxon>Fungi</taxon>
        <taxon>Fungi incertae sedis</taxon>
        <taxon>Zoopagomycota</taxon>
        <taxon>Zoopagomycotina</taxon>
        <taxon>Zoopagomycetes</taxon>
        <taxon>Zoopagales</taxon>
        <taxon>Piptocephalidaceae</taxon>
        <taxon>Piptocephalis</taxon>
    </lineage>
</organism>